<reference evidence="1 2" key="1">
    <citation type="journal article" date="2015" name="Sci. Rep.">
        <title>The power of single molecule real-time sequencing technology in the de novo assembly of a eukaryotic genome.</title>
        <authorList>
            <person name="Sakai H."/>
            <person name="Naito K."/>
            <person name="Ogiso-Tanaka E."/>
            <person name="Takahashi Y."/>
            <person name="Iseki K."/>
            <person name="Muto C."/>
            <person name="Satou K."/>
            <person name="Teruya K."/>
            <person name="Shiroma A."/>
            <person name="Shimoji M."/>
            <person name="Hirano T."/>
            <person name="Itoh T."/>
            <person name="Kaga A."/>
            <person name="Tomooka N."/>
        </authorList>
    </citation>
    <scope>NUCLEOTIDE SEQUENCE [LARGE SCALE GENOMIC DNA]</scope>
    <source>
        <strain evidence="2">cv. Shumari</strain>
    </source>
</reference>
<dbReference type="AlphaFoldDB" id="A0A0S3T546"/>
<dbReference type="EMBL" id="AP015043">
    <property type="protein sequence ID" value="BAU00239.1"/>
    <property type="molecule type" value="Genomic_DNA"/>
</dbReference>
<dbReference type="Proteomes" id="UP000291084">
    <property type="component" value="Chromosome 10"/>
</dbReference>
<proteinExistence type="predicted"/>
<gene>
    <name evidence="1" type="primary">Vigan.10G181500</name>
    <name evidence="1" type="ORF">VIGAN_10181500</name>
</gene>
<evidence type="ECO:0000313" key="1">
    <source>
        <dbReference type="EMBL" id="BAU00239.1"/>
    </source>
</evidence>
<protein>
    <submittedName>
        <fullName evidence="1">Uncharacterized protein</fullName>
    </submittedName>
</protein>
<sequence length="98" mass="11175">MKISHILWRVNQVVHEDNIGCDVIAAIKMTLLKGNEIEEQRLGAIMDQEPRYSQNTILKFDIPEAISLPLLELDSSLFKLCHTVYQLLSPFISHSLSI</sequence>
<keyword evidence="2" id="KW-1185">Reference proteome</keyword>
<accession>A0A0S3T546</accession>
<evidence type="ECO:0000313" key="2">
    <source>
        <dbReference type="Proteomes" id="UP000291084"/>
    </source>
</evidence>
<organism evidence="1 2">
    <name type="scientific">Vigna angularis var. angularis</name>
    <dbReference type="NCBI Taxonomy" id="157739"/>
    <lineage>
        <taxon>Eukaryota</taxon>
        <taxon>Viridiplantae</taxon>
        <taxon>Streptophyta</taxon>
        <taxon>Embryophyta</taxon>
        <taxon>Tracheophyta</taxon>
        <taxon>Spermatophyta</taxon>
        <taxon>Magnoliopsida</taxon>
        <taxon>eudicotyledons</taxon>
        <taxon>Gunneridae</taxon>
        <taxon>Pentapetalae</taxon>
        <taxon>rosids</taxon>
        <taxon>fabids</taxon>
        <taxon>Fabales</taxon>
        <taxon>Fabaceae</taxon>
        <taxon>Papilionoideae</taxon>
        <taxon>50 kb inversion clade</taxon>
        <taxon>NPAAA clade</taxon>
        <taxon>indigoferoid/millettioid clade</taxon>
        <taxon>Phaseoleae</taxon>
        <taxon>Vigna</taxon>
    </lineage>
</organism>
<name>A0A0S3T546_PHAAN</name>